<reference evidence="1 2" key="1">
    <citation type="submission" date="2024-03" db="EMBL/GenBank/DDBJ databases">
        <title>Human intestinal bacterial collection.</title>
        <authorList>
            <person name="Pauvert C."/>
            <person name="Hitch T.C.A."/>
            <person name="Clavel T."/>
        </authorList>
    </citation>
    <scope>NUCLEOTIDE SEQUENCE [LARGE SCALE GENOMIC DNA]</scope>
    <source>
        <strain evidence="1 2">CLA-JM-H11</strain>
    </source>
</reference>
<sequence length="72" mass="8054">MVKQIKISNFNEVKNIMNAASRCYNDIGVHDAKGSIADAKSILGLMSLDYTHPVLLVSEDEEELERVYKALN</sequence>
<organism evidence="1 2">
    <name type="scientific">Ruthenibacterium intestinale</name>
    <dbReference type="NCBI Taxonomy" id="3133163"/>
    <lineage>
        <taxon>Bacteria</taxon>
        <taxon>Bacillati</taxon>
        <taxon>Bacillota</taxon>
        <taxon>Clostridia</taxon>
        <taxon>Eubacteriales</taxon>
        <taxon>Oscillospiraceae</taxon>
        <taxon>Ruthenibacterium</taxon>
    </lineage>
</organism>
<comment type="caution">
    <text evidence="1">The sequence shown here is derived from an EMBL/GenBank/DDBJ whole genome shotgun (WGS) entry which is preliminary data.</text>
</comment>
<proteinExistence type="predicted"/>
<protein>
    <recommendedName>
        <fullName evidence="3">HPr domain-containing protein</fullName>
    </recommendedName>
</protein>
<dbReference type="Proteomes" id="UP001477672">
    <property type="component" value="Unassembled WGS sequence"/>
</dbReference>
<dbReference type="RefSeq" id="WP_349216177.1">
    <property type="nucleotide sequence ID" value="NZ_JBBMFA010000094.1"/>
</dbReference>
<evidence type="ECO:0000313" key="1">
    <source>
        <dbReference type="EMBL" id="MEQ2520631.1"/>
    </source>
</evidence>
<gene>
    <name evidence="1" type="ORF">WMO24_09350</name>
</gene>
<dbReference type="InterPro" id="IPR035895">
    <property type="entry name" value="HPr-like_sf"/>
</dbReference>
<keyword evidence="2" id="KW-1185">Reference proteome</keyword>
<dbReference type="SUPFAM" id="SSF55594">
    <property type="entry name" value="HPr-like"/>
    <property type="match status" value="1"/>
</dbReference>
<name>A0ABV1GFM1_9FIRM</name>
<evidence type="ECO:0008006" key="3">
    <source>
        <dbReference type="Google" id="ProtNLM"/>
    </source>
</evidence>
<evidence type="ECO:0000313" key="2">
    <source>
        <dbReference type="Proteomes" id="UP001477672"/>
    </source>
</evidence>
<dbReference type="EMBL" id="JBBMFA010000094">
    <property type="protein sequence ID" value="MEQ2520631.1"/>
    <property type="molecule type" value="Genomic_DNA"/>
</dbReference>
<accession>A0ABV1GFM1</accession>